<comment type="similarity">
    <text evidence="2">Belongs to the bile acid:sodium symporter (BASS) (TC 2.A.28) family.</text>
</comment>
<evidence type="ECO:0000256" key="16">
    <source>
        <dbReference type="ARBA" id="ARBA00030792"/>
    </source>
</evidence>
<keyword evidence="5" id="KW-0813">Transport</keyword>
<evidence type="ECO:0000256" key="31">
    <source>
        <dbReference type="SAM" id="MobiDB-lite"/>
    </source>
</evidence>
<evidence type="ECO:0000256" key="2">
    <source>
        <dbReference type="ARBA" id="ARBA00006528"/>
    </source>
</evidence>
<comment type="subunit">
    <text evidence="3">Monomer and homodimer.</text>
</comment>
<comment type="catalytic activity">
    <reaction evidence="30">
        <text>tauronorcholate(out) + 2 Na(+)(out) = tauronorcholate(in) + 2 Na(+)(in)</text>
        <dbReference type="Rhea" id="RHEA:71915"/>
        <dbReference type="ChEBI" id="CHEBI:29101"/>
        <dbReference type="ChEBI" id="CHEBI:191405"/>
    </reaction>
</comment>
<feature type="transmembrane region" description="Helical" evidence="32">
    <location>
        <begin position="235"/>
        <end position="254"/>
    </location>
</feature>
<comment type="catalytic activity">
    <reaction evidence="27">
        <text>tauro-beta-muricholate(out) + 2 Na(+)(out) = tauro-beta-muricholate(in) + 2 Na(+)(in)</text>
        <dbReference type="Rhea" id="RHEA:72179"/>
        <dbReference type="ChEBI" id="CHEBI:29101"/>
        <dbReference type="ChEBI" id="CHEBI:133064"/>
    </reaction>
</comment>
<keyword evidence="8" id="KW-0769">Symport</keyword>
<evidence type="ECO:0000313" key="33">
    <source>
        <dbReference type="EMBL" id="AFO97611.1"/>
    </source>
</evidence>
<dbReference type="SMR" id="V9KHV4"/>
<reference evidence="35" key="1">
    <citation type="journal article" date="2006" name="Science">
        <title>Ancient noncoding elements conserved in the human genome.</title>
        <authorList>
            <person name="Venkatesh B."/>
            <person name="Kirkness E.F."/>
            <person name="Loh Y.H."/>
            <person name="Halpern A.L."/>
            <person name="Lee A.P."/>
            <person name="Johnson J."/>
            <person name="Dandona N."/>
            <person name="Viswanathan L.D."/>
            <person name="Tay A."/>
            <person name="Venter J.C."/>
            <person name="Strausberg R.L."/>
            <person name="Brenner S."/>
        </authorList>
    </citation>
    <scope>NUCLEOTIDE SEQUENCE [LARGE SCALE GENOMIC DNA]</scope>
</reference>
<organism evidence="33">
    <name type="scientific">Callorhinchus milii</name>
    <name type="common">Ghost shark</name>
    <dbReference type="NCBI Taxonomy" id="7868"/>
    <lineage>
        <taxon>Eukaryota</taxon>
        <taxon>Metazoa</taxon>
        <taxon>Chordata</taxon>
        <taxon>Craniata</taxon>
        <taxon>Vertebrata</taxon>
        <taxon>Chondrichthyes</taxon>
        <taxon>Holocephali</taxon>
        <taxon>Chimaeriformes</taxon>
        <taxon>Callorhinchidae</taxon>
        <taxon>Callorhinchus</taxon>
    </lineage>
</organism>
<keyword evidence="14" id="KW-0325">Glycoprotein</keyword>
<comment type="catalytic activity">
    <reaction evidence="28">
        <text>taurocholate(out) + 2 Na(+)(out) = taurocholate(in) + 2 Na(+)(in)</text>
        <dbReference type="Rhea" id="RHEA:71875"/>
        <dbReference type="ChEBI" id="CHEBI:29101"/>
        <dbReference type="ChEBI" id="CHEBI:36257"/>
    </reaction>
</comment>
<proteinExistence type="evidence at transcript level"/>
<dbReference type="GeneTree" id="ENSGT00950000182808"/>
<comment type="catalytic activity">
    <reaction evidence="26">
        <text>taurodeoxycholate(out) + 2 Na(+)(out) = taurodeoxycholate(in) + 2 Na(+)(in)</text>
        <dbReference type="Rhea" id="RHEA:72087"/>
        <dbReference type="ChEBI" id="CHEBI:29101"/>
        <dbReference type="ChEBI" id="CHEBI:36261"/>
    </reaction>
</comment>
<feature type="transmembrane region" description="Helical" evidence="32">
    <location>
        <begin position="201"/>
        <end position="223"/>
    </location>
</feature>
<evidence type="ECO:0000256" key="22">
    <source>
        <dbReference type="ARBA" id="ARBA00034231"/>
    </source>
</evidence>
<keyword evidence="12" id="KW-0406">Ion transport</keyword>
<evidence type="ECO:0000256" key="19">
    <source>
        <dbReference type="ARBA" id="ARBA00033014"/>
    </source>
</evidence>
<evidence type="ECO:0000256" key="25">
    <source>
        <dbReference type="ARBA" id="ARBA00047596"/>
    </source>
</evidence>
<reference evidence="35" key="2">
    <citation type="journal article" date="2007" name="PLoS Biol.">
        <title>Survey sequencing and comparative analysis of the elephant shark (Callorhinchus milii) genome.</title>
        <authorList>
            <person name="Venkatesh B."/>
            <person name="Kirkness E.F."/>
            <person name="Loh Y.H."/>
            <person name="Halpern A.L."/>
            <person name="Lee A.P."/>
            <person name="Johnson J."/>
            <person name="Dandona N."/>
            <person name="Viswanathan L.D."/>
            <person name="Tay A."/>
            <person name="Venter J.C."/>
            <person name="Strausberg R.L."/>
            <person name="Brenner S."/>
        </authorList>
    </citation>
    <scope>NUCLEOTIDE SEQUENCE [LARGE SCALE GENOMIC DNA]</scope>
</reference>
<evidence type="ECO:0000256" key="13">
    <source>
        <dbReference type="ARBA" id="ARBA00023136"/>
    </source>
</evidence>
<evidence type="ECO:0000313" key="34">
    <source>
        <dbReference type="Ensembl" id="ENSCMIP00000011440.1"/>
    </source>
</evidence>
<evidence type="ECO:0000256" key="1">
    <source>
        <dbReference type="ARBA" id="ARBA00004141"/>
    </source>
</evidence>
<dbReference type="CTD" id="6555"/>
<evidence type="ECO:0000256" key="20">
    <source>
        <dbReference type="ARBA" id="ARBA00033223"/>
    </source>
</evidence>
<feature type="transmembrane region" description="Helical" evidence="32">
    <location>
        <begin position="169"/>
        <end position="189"/>
    </location>
</feature>
<dbReference type="EMBL" id="JW865094">
    <property type="protein sequence ID" value="AFO97611.1"/>
    <property type="molecule type" value="mRNA"/>
</dbReference>
<comment type="catalytic activity">
    <reaction evidence="21">
        <text>glycocholate(out) + 2 Na(+)(out) = glycocholate(in) + 2 Na(+)(in)</text>
        <dbReference type="Rhea" id="RHEA:71935"/>
        <dbReference type="ChEBI" id="CHEBI:29101"/>
        <dbReference type="ChEBI" id="CHEBI:29746"/>
    </reaction>
</comment>
<protein>
    <recommendedName>
        <fullName evidence="4">Ileal sodium/bile acid cotransporter</fullName>
    </recommendedName>
    <alternativeName>
        <fullName evidence="18">Apical sodium-dependent bile acid transporter</fullName>
    </alternativeName>
    <alternativeName>
        <fullName evidence="20">Ileal Na(+)/bile acid cotransporter</fullName>
    </alternativeName>
    <alternativeName>
        <fullName evidence="16">Ileal sodium-dependent bile acid transporter</fullName>
    </alternativeName>
    <alternativeName>
        <fullName evidence="19">Na(+)-dependent ileal bile acid transporter</fullName>
    </alternativeName>
    <alternativeName>
        <fullName evidence="17">Solute carrier family 10 member 2</fullName>
    </alternativeName>
</protein>
<dbReference type="Proteomes" id="UP000314986">
    <property type="component" value="Unassembled WGS sequence"/>
</dbReference>
<comment type="catalytic activity">
    <reaction evidence="29">
        <text>taurochenodeoxycholate(out) + 2 Na(+)(out) = taurochenodeoxycholate(in) + 2 Na(+)(in)</text>
        <dbReference type="Rhea" id="RHEA:71923"/>
        <dbReference type="ChEBI" id="CHEBI:9407"/>
        <dbReference type="ChEBI" id="CHEBI:29101"/>
    </reaction>
</comment>
<dbReference type="Gene3D" id="1.20.1530.20">
    <property type="match status" value="1"/>
</dbReference>
<evidence type="ECO:0000313" key="35">
    <source>
        <dbReference type="Proteomes" id="UP000314986"/>
    </source>
</evidence>
<evidence type="ECO:0000256" key="27">
    <source>
        <dbReference type="ARBA" id="ARBA00048013"/>
    </source>
</evidence>
<keyword evidence="35" id="KW-1185">Reference proteome</keyword>
<reference evidence="34" key="4">
    <citation type="submission" date="2025-05" db="UniProtKB">
        <authorList>
            <consortium name="Ensembl"/>
        </authorList>
    </citation>
    <scope>IDENTIFICATION</scope>
</reference>
<evidence type="ECO:0000256" key="7">
    <source>
        <dbReference type="ARBA" id="ARBA00022692"/>
    </source>
</evidence>
<evidence type="ECO:0000256" key="29">
    <source>
        <dbReference type="ARBA" id="ARBA00048338"/>
    </source>
</evidence>
<evidence type="ECO:0000256" key="18">
    <source>
        <dbReference type="ARBA" id="ARBA00032438"/>
    </source>
</evidence>
<dbReference type="OMA" id="AHYVIMP"/>
<comment type="subcellular location">
    <subcellularLocation>
        <location evidence="1">Membrane</location>
        <topology evidence="1">Multi-pass membrane protein</topology>
    </subcellularLocation>
</comment>
<evidence type="ECO:0000256" key="15">
    <source>
        <dbReference type="ARBA" id="ARBA00023201"/>
    </source>
</evidence>
<dbReference type="AlphaFoldDB" id="V9KHV4"/>
<evidence type="ECO:0000256" key="28">
    <source>
        <dbReference type="ARBA" id="ARBA00048327"/>
    </source>
</evidence>
<dbReference type="InterPro" id="IPR038770">
    <property type="entry name" value="Na+/solute_symporter_sf"/>
</dbReference>
<evidence type="ECO:0000256" key="24">
    <source>
        <dbReference type="ARBA" id="ARBA00047311"/>
    </source>
</evidence>
<dbReference type="PANTHER" id="PTHR10361:SF19">
    <property type="entry name" value="ILEAL SODIUM_BILE ACID COTRANSPORTER"/>
    <property type="match status" value="1"/>
</dbReference>
<feature type="region of interest" description="Disordered" evidence="31">
    <location>
        <begin position="330"/>
        <end position="352"/>
    </location>
</feature>
<dbReference type="FunFam" id="1.20.1530.20:FF:000010">
    <property type="entry name" value="Solute carrier family 10 member 6"/>
    <property type="match status" value="1"/>
</dbReference>
<evidence type="ECO:0000256" key="30">
    <source>
        <dbReference type="ARBA" id="ARBA00049276"/>
    </source>
</evidence>
<evidence type="ECO:0000256" key="5">
    <source>
        <dbReference type="ARBA" id="ARBA00022448"/>
    </source>
</evidence>
<dbReference type="PANTHER" id="PTHR10361">
    <property type="entry name" value="SODIUM-BILE ACID COTRANSPORTER"/>
    <property type="match status" value="1"/>
</dbReference>
<gene>
    <name evidence="34" type="primary">slc10a2</name>
</gene>
<dbReference type="RefSeq" id="XP_007889757.1">
    <property type="nucleotide sequence ID" value="XM_007891566.2"/>
</dbReference>
<evidence type="ECO:0000256" key="21">
    <source>
        <dbReference type="ARBA" id="ARBA00034215"/>
    </source>
</evidence>
<evidence type="ECO:0000256" key="8">
    <source>
        <dbReference type="ARBA" id="ARBA00022847"/>
    </source>
</evidence>
<evidence type="ECO:0000256" key="17">
    <source>
        <dbReference type="ARBA" id="ARBA00031381"/>
    </source>
</evidence>
<keyword evidence="13 32" id="KW-0472">Membrane</keyword>
<keyword evidence="11" id="KW-0445">Lipid transport</keyword>
<evidence type="ECO:0000256" key="4">
    <source>
        <dbReference type="ARBA" id="ARBA00013351"/>
    </source>
</evidence>
<comment type="function">
    <text evidence="23">Plays a critical role in the sodium-dependent reabsorption of bile acids from the lumen of the small intestine. Transports various bile acids, unconjugated or conjugated, such as cholate and taurocholate. Also responsible for bile acid transport in the renal proximal tubules, a salvage mechanism that helps conserve bile acids. Works collaboratively with the Na(+)-taurocholate cotransporting polypeptide (NTCP), the organic solute transporter (OST), and the bile salt export pump (BSEP), to ensure efficacious biological recycling of bile acids during enterohepatic circulation.</text>
</comment>
<feature type="transmembrane region" description="Helical" evidence="32">
    <location>
        <begin position="74"/>
        <end position="99"/>
    </location>
</feature>
<sequence length="399" mass="43934">MDAMMMKNLAMPYLYCPEHSTNCNDTSCLIPLDNFNQLLNIILSTVLTIMLALIMFSMGCNVEVNRLLAHLKKPWGICVGFLCQFGIMPLTAFLLSLAFDIHPVQAVAVLIMGCCPGGTGSNIMSYWMDGDMDLSISMTTCSTILGMGMMPLCLFIYTKTWVGANSIEIPYDSIGITLATLVIPVAFGVYVNYRWPKQAKLILKIGSIAGIFLIIGIAVAGALLYRGSWATDPSLWIIGTIYPAIGYAMGFILARIAGQPWFRCRTVALETGAQNTQLCTTIVQLSFSPEQLVLMFTFPLIYSVFQIAFAAILIGTYQVYKRLWKKTEKDSTAQENNEEKPVSPYISTNGGFDADEKVKSDVTKNELSIDQKLPVKITNTGLYLDGKLPFDALDANTNL</sequence>
<evidence type="ECO:0000256" key="3">
    <source>
        <dbReference type="ARBA" id="ARBA00011407"/>
    </source>
</evidence>
<evidence type="ECO:0000256" key="6">
    <source>
        <dbReference type="ARBA" id="ARBA00022553"/>
    </source>
</evidence>
<keyword evidence="9 32" id="KW-1133">Transmembrane helix</keyword>
<comment type="catalytic activity">
    <reaction evidence="24">
        <text>tauroallocholate(out) + 2 Na(+)(out) = tauroallocholate(in) + 2 Na(+)(in)</text>
        <dbReference type="Rhea" id="RHEA:51840"/>
        <dbReference type="ChEBI" id="CHEBI:29101"/>
        <dbReference type="ChEBI" id="CHEBI:191406"/>
    </reaction>
</comment>
<keyword evidence="7 32" id="KW-0812">Transmembrane</keyword>
<comment type="catalytic activity">
    <reaction evidence="22">
        <text>cholate(out) + 2 Na(+)(out) = cholate(in) + 2 Na(+)(in)</text>
        <dbReference type="Rhea" id="RHEA:71911"/>
        <dbReference type="ChEBI" id="CHEBI:29101"/>
        <dbReference type="ChEBI" id="CHEBI:29747"/>
    </reaction>
</comment>
<dbReference type="Pfam" id="PF01758">
    <property type="entry name" value="SBF"/>
    <property type="match status" value="1"/>
</dbReference>
<feature type="transmembrane region" description="Helical" evidence="32">
    <location>
        <begin position="134"/>
        <end position="157"/>
    </location>
</feature>
<keyword evidence="10" id="KW-0915">Sodium</keyword>
<evidence type="ECO:0000256" key="12">
    <source>
        <dbReference type="ARBA" id="ARBA00023065"/>
    </source>
</evidence>
<reference evidence="33 35" key="3">
    <citation type="journal article" date="2014" name="Nature">
        <title>Elephant shark genome provides unique insights into gnathostome evolution.</title>
        <authorList>
            <consortium name="International Elephant Shark Genome Sequencing Consortium"/>
            <person name="Venkatesh B."/>
            <person name="Lee A.P."/>
            <person name="Ravi V."/>
            <person name="Maurya A.K."/>
            <person name="Lian M.M."/>
            <person name="Swann J.B."/>
            <person name="Ohta Y."/>
            <person name="Flajnik M.F."/>
            <person name="Sutoh Y."/>
            <person name="Kasahara M."/>
            <person name="Hoon S."/>
            <person name="Gangu V."/>
            <person name="Roy S.W."/>
            <person name="Irimia M."/>
            <person name="Korzh V."/>
            <person name="Kondrychyn I."/>
            <person name="Lim Z.W."/>
            <person name="Tay B.H."/>
            <person name="Tohari S."/>
            <person name="Kong K.W."/>
            <person name="Ho S."/>
            <person name="Lorente-Galdos B."/>
            <person name="Quilez J."/>
            <person name="Marques-Bonet T."/>
            <person name="Raney B.J."/>
            <person name="Ingham P.W."/>
            <person name="Tay A."/>
            <person name="Hillier L.W."/>
            <person name="Minx P."/>
            <person name="Boehm T."/>
            <person name="Wilson R.K."/>
            <person name="Brenner S."/>
            <person name="Warren W.C."/>
        </authorList>
    </citation>
    <scope>NUCLEOTIDE SEQUENCE</scope>
    <source>
        <tissue evidence="33">Intestine</tissue>
    </source>
</reference>
<dbReference type="Ensembl" id="ENSCMIT00000011721.1">
    <property type="protein sequence ID" value="ENSCMIP00000011440.1"/>
    <property type="gene ID" value="ENSCMIG00000005941.1"/>
</dbReference>
<keyword evidence="15" id="KW-0739">Sodium transport</keyword>
<evidence type="ECO:0000256" key="10">
    <source>
        <dbReference type="ARBA" id="ARBA00023053"/>
    </source>
</evidence>
<evidence type="ECO:0000256" key="11">
    <source>
        <dbReference type="ARBA" id="ARBA00023055"/>
    </source>
</evidence>
<dbReference type="GO" id="GO:0016324">
    <property type="term" value="C:apical plasma membrane"/>
    <property type="evidence" value="ECO:0007669"/>
    <property type="project" value="TreeGrafter"/>
</dbReference>
<dbReference type="GO" id="GO:0008508">
    <property type="term" value="F:bile acid:sodium symporter activity"/>
    <property type="evidence" value="ECO:0007669"/>
    <property type="project" value="TreeGrafter"/>
</dbReference>
<feature type="transmembrane region" description="Helical" evidence="32">
    <location>
        <begin position="293"/>
        <end position="320"/>
    </location>
</feature>
<keyword evidence="6" id="KW-0597">Phosphoprotein</keyword>
<comment type="catalytic activity">
    <reaction evidence="25">
        <text>tauroursodeoxycholate(out) + 2 Na(+)(out) = tauroursodeoxycholate(in) + 2 Na(+)(in)</text>
        <dbReference type="Rhea" id="RHEA:71927"/>
        <dbReference type="ChEBI" id="CHEBI:29101"/>
        <dbReference type="ChEBI" id="CHEBI:132028"/>
    </reaction>
</comment>
<evidence type="ECO:0000256" key="14">
    <source>
        <dbReference type="ARBA" id="ARBA00023180"/>
    </source>
</evidence>
<dbReference type="OrthoDB" id="203097at2759"/>
<evidence type="ECO:0000256" key="9">
    <source>
        <dbReference type="ARBA" id="ARBA00022989"/>
    </source>
</evidence>
<evidence type="ECO:0000256" key="26">
    <source>
        <dbReference type="ARBA" id="ARBA00047743"/>
    </source>
</evidence>
<feature type="compositionally biased region" description="Basic and acidic residues" evidence="31">
    <location>
        <begin position="330"/>
        <end position="341"/>
    </location>
</feature>
<evidence type="ECO:0000256" key="32">
    <source>
        <dbReference type="SAM" id="Phobius"/>
    </source>
</evidence>
<dbReference type="KEGG" id="cmk:103177425"/>
<accession>V9KHV4</accession>
<feature type="transmembrane region" description="Helical" evidence="32">
    <location>
        <begin position="105"/>
        <end position="127"/>
    </location>
</feature>
<dbReference type="InterPro" id="IPR004710">
    <property type="entry name" value="Bilac:Na_transpt"/>
</dbReference>
<dbReference type="NCBIfam" id="TIGR00841">
    <property type="entry name" value="bass"/>
    <property type="match status" value="1"/>
</dbReference>
<evidence type="ECO:0000256" key="23">
    <source>
        <dbReference type="ARBA" id="ARBA00046038"/>
    </source>
</evidence>
<dbReference type="GeneID" id="103177425"/>
<feature type="transmembrane region" description="Helical" evidence="32">
    <location>
        <begin position="41"/>
        <end position="62"/>
    </location>
</feature>
<name>V9KHV4_CALMI</name>
<dbReference type="InterPro" id="IPR002657">
    <property type="entry name" value="BilAc:Na_symport/Acr3"/>
</dbReference>
<dbReference type="STRING" id="7868.ENSCMIP00000011440"/>